<feature type="coiled-coil region" evidence="1">
    <location>
        <begin position="383"/>
        <end position="410"/>
    </location>
</feature>
<dbReference type="OrthoDB" id="10390600at2759"/>
<evidence type="ECO:0000313" key="3">
    <source>
        <dbReference type="Proteomes" id="UP000187283"/>
    </source>
</evidence>
<dbReference type="AlphaFoldDB" id="A0A1R1YGZ7"/>
<dbReference type="Proteomes" id="UP000187283">
    <property type="component" value="Unassembled WGS sequence"/>
</dbReference>
<proteinExistence type="predicted"/>
<organism evidence="2 3">
    <name type="scientific">Smittium culicis</name>
    <dbReference type="NCBI Taxonomy" id="133412"/>
    <lineage>
        <taxon>Eukaryota</taxon>
        <taxon>Fungi</taxon>
        <taxon>Fungi incertae sedis</taxon>
        <taxon>Zoopagomycota</taxon>
        <taxon>Kickxellomycotina</taxon>
        <taxon>Harpellomycetes</taxon>
        <taxon>Harpellales</taxon>
        <taxon>Legeriomycetaceae</taxon>
        <taxon>Smittium</taxon>
    </lineage>
</organism>
<keyword evidence="3" id="KW-1185">Reference proteome</keyword>
<evidence type="ECO:0000256" key="1">
    <source>
        <dbReference type="SAM" id="Coils"/>
    </source>
</evidence>
<comment type="caution">
    <text evidence="2">The sequence shown here is derived from an EMBL/GenBank/DDBJ whole genome shotgun (WGS) entry which is preliminary data.</text>
</comment>
<dbReference type="EMBL" id="LSSN01000081">
    <property type="protein sequence ID" value="OMJ25996.1"/>
    <property type="molecule type" value="Genomic_DNA"/>
</dbReference>
<protein>
    <submittedName>
        <fullName evidence="2">Uncharacterized protein</fullName>
    </submittedName>
</protein>
<accession>A0A1R1YGZ7</accession>
<keyword evidence="1" id="KW-0175">Coiled coil</keyword>
<evidence type="ECO:0000313" key="2">
    <source>
        <dbReference type="EMBL" id="OMJ25996.1"/>
    </source>
</evidence>
<name>A0A1R1YGZ7_9FUNG</name>
<gene>
    <name evidence="2" type="ORF">AYI70_g515</name>
</gene>
<sequence length="668" mass="76596">MKYVYTSSLLAMISFSKVTHGSYFGQNGQYKLQGNDGQVYYDNNHNGLYYNDNEPYDEAIPEIYQNKVPAVQPISPPTPANVAFPQQIIAAQQVQVPEMVAKQAPIPAMVSQQTPELVQAPAPVSGARSIVSQVRNGQFSVESKKERSRIKKMIKRDKIQRMVRKLFKADRKAVNIARTINSVKSTNPELASKLSLTLDKIKARIQRLTDKLKSKVDPIRFDVISTSIKINDPKTDLTAKPTDYKKLTEEQKVKKMTRKVLRADFKAVNLARAINALKDKNPKLAEKLSAKLERTKSRISKILDKIKTKVDAANFQKISEKVKINDPKTDLTTKPLTLKQVKNHIIAKKIQRKIRIRDRKSVNLARALNAAKGKNPKLARILKKKLDRNIRKLRNSLNRLKKRVSADKLDKVISKVRILSPSVDLKAAPNPRRKLTKDEKVARLTRRTLKSARMARRLNRKLKAALKSGNRRHALKLSKIIRKASINRSRALNKLSRLVESDAVKAIAIRTHFKVPKVARLTKRKSIYQNKHQIPKNTENKNIFNPIRQNVKPKYRDGRFKVRRGRKYKGRESRKLKLLRKLRKLSGRPIRIRKASNRRLRYLIRKFKKCARRCCDKCVGNCLSKSINLIKSHTAEGESYKYNSGRRGMLKLKIDLKANNKKNVKAAM</sequence>
<reference evidence="2 3" key="1">
    <citation type="submission" date="2017-01" db="EMBL/GenBank/DDBJ databases">
        <authorList>
            <person name="Mah S.A."/>
            <person name="Swanson W.J."/>
            <person name="Moy G.W."/>
            <person name="Vacquier V.D."/>
        </authorList>
    </citation>
    <scope>NUCLEOTIDE SEQUENCE [LARGE SCALE GENOMIC DNA]</scope>
    <source>
        <strain evidence="2 3">GSMNP</strain>
    </source>
</reference>